<dbReference type="KEGG" id="arev:RVR_9483"/>
<gene>
    <name evidence="1" type="ORF">RVR_9483</name>
</gene>
<evidence type="ECO:0000313" key="1">
    <source>
        <dbReference type="EMBL" id="BBB01872.1"/>
    </source>
</evidence>
<protein>
    <recommendedName>
        <fullName evidence="3">GatB/YqeY domain-containing protein</fullName>
    </recommendedName>
</protein>
<accession>A0A7U3V060</accession>
<dbReference type="AlphaFoldDB" id="A0A7U3V060"/>
<keyword evidence="2" id="KW-1185">Reference proteome</keyword>
<dbReference type="EMBL" id="AP018365">
    <property type="protein sequence ID" value="BBB01872.1"/>
    <property type="molecule type" value="Genomic_DNA"/>
</dbReference>
<reference evidence="1 2" key="2">
    <citation type="journal article" date="2011" name="J. Antibiot.">
        <title>Furaquinocins I and J: novel polyketide isoprenoid hybrid compounds from Streptomyces reveromyceticus SN-593.</title>
        <authorList>
            <person name="Panthee S."/>
            <person name="Takahashi S."/>
            <person name="Takagi H."/>
            <person name="Nogawa T."/>
            <person name="Oowada E."/>
            <person name="Uramoto M."/>
            <person name="Osada H."/>
        </authorList>
    </citation>
    <scope>NUCLEOTIDE SEQUENCE [LARGE SCALE GENOMIC DNA]</scope>
    <source>
        <strain evidence="1 2">SN-593</strain>
    </source>
</reference>
<reference evidence="1 2" key="3">
    <citation type="journal article" date="2011" name="Nat. Chem. Biol.">
        <title>Reveromycin A biosynthesis uses RevG and RevJ for stereospecific spiroacetal formation.</title>
        <authorList>
            <person name="Takahashi S."/>
            <person name="Toyoda A."/>
            <person name="Sekiyama Y."/>
            <person name="Takagi H."/>
            <person name="Nogawa T."/>
            <person name="Uramoto M."/>
            <person name="Suzuki R."/>
            <person name="Koshino H."/>
            <person name="Kumano T."/>
            <person name="Panthee S."/>
            <person name="Dairi T."/>
            <person name="Ishikawa J."/>
            <person name="Ikeda H."/>
            <person name="Sakaki Y."/>
            <person name="Osada H."/>
        </authorList>
    </citation>
    <scope>NUCLEOTIDE SEQUENCE [LARGE SCALE GENOMIC DNA]</scope>
    <source>
        <strain evidence="1 2">SN-593</strain>
    </source>
</reference>
<dbReference type="InterPro" id="IPR042184">
    <property type="entry name" value="YqeY/Aim41_N"/>
</dbReference>
<sequence length="120" mass="12666">MSLRPRMRQALLEAMRARDRAAVSALRSALAALDNAEAAPVDEADLRGLALEQAPVGAGATEVARRELDEGEVADVVRAEADERLAVAARLTAPAHAERAARLRAEAAVLHRFLDGPAAP</sequence>
<evidence type="ECO:0008006" key="3">
    <source>
        <dbReference type="Google" id="ProtNLM"/>
    </source>
</evidence>
<dbReference type="Proteomes" id="UP000595703">
    <property type="component" value="Chromosome"/>
</dbReference>
<name>A0A7U3V060_9ACTN</name>
<proteinExistence type="predicted"/>
<evidence type="ECO:0000313" key="2">
    <source>
        <dbReference type="Proteomes" id="UP000595703"/>
    </source>
</evidence>
<reference evidence="1 2" key="1">
    <citation type="journal article" date="2010" name="J. Bacteriol.">
        <title>Biochemical characterization of a novel indole prenyltransferase from Streptomyces sp. SN-593.</title>
        <authorList>
            <person name="Takahashi S."/>
            <person name="Takagi H."/>
            <person name="Toyoda A."/>
            <person name="Uramoto M."/>
            <person name="Nogawa T."/>
            <person name="Ueki M."/>
            <person name="Sakaki Y."/>
            <person name="Osada H."/>
        </authorList>
    </citation>
    <scope>NUCLEOTIDE SEQUENCE [LARGE SCALE GENOMIC DNA]</scope>
    <source>
        <strain evidence="1 2">SN-593</strain>
    </source>
</reference>
<dbReference type="Gene3D" id="1.10.1510.10">
    <property type="entry name" value="Uncharacterised protein YqeY/AIM41 PF09424, N-terminal domain"/>
    <property type="match status" value="1"/>
</dbReference>
<organism evidence="1 2">
    <name type="scientific">Actinacidiphila reveromycinica</name>
    <dbReference type="NCBI Taxonomy" id="659352"/>
    <lineage>
        <taxon>Bacteria</taxon>
        <taxon>Bacillati</taxon>
        <taxon>Actinomycetota</taxon>
        <taxon>Actinomycetes</taxon>
        <taxon>Kitasatosporales</taxon>
        <taxon>Streptomycetaceae</taxon>
        <taxon>Actinacidiphila</taxon>
    </lineage>
</organism>
<reference evidence="1 2" key="4">
    <citation type="journal article" date="2020" name="Sci. Rep.">
        <title>beta-carboline chemical signals induce reveromycin production through a LuxR family regulator in Streptomyces sp. SN-593.</title>
        <authorList>
            <person name="Panthee S."/>
            <person name="Kito N."/>
            <person name="Hayashi T."/>
            <person name="Shimizu T."/>
            <person name="Ishikawa J."/>
            <person name="Hamamoto H."/>
            <person name="Osada H."/>
            <person name="Takahashi S."/>
        </authorList>
    </citation>
    <scope>NUCLEOTIDE SEQUENCE [LARGE SCALE GENOMIC DNA]</scope>
    <source>
        <strain evidence="1 2">SN-593</strain>
    </source>
</reference>